<evidence type="ECO:0000259" key="5">
    <source>
        <dbReference type="Pfam" id="PF00389"/>
    </source>
</evidence>
<feature type="domain" description="D-isomer specific 2-hydroxyacid dehydrogenase NAD-binding" evidence="6">
    <location>
        <begin position="112"/>
        <end position="299"/>
    </location>
</feature>
<organism evidence="7 8">
    <name type="scientific">Lactobacillus melliventris</name>
    <dbReference type="NCBI Taxonomy" id="1218507"/>
    <lineage>
        <taxon>Bacteria</taxon>
        <taxon>Bacillati</taxon>
        <taxon>Bacillota</taxon>
        <taxon>Bacilli</taxon>
        <taxon>Lactobacillales</taxon>
        <taxon>Lactobacillaceae</taxon>
        <taxon>Lactobacillus</taxon>
    </lineage>
</organism>
<protein>
    <submittedName>
        <fullName evidence="7">D-lactate dehydrogenase</fullName>
    </submittedName>
</protein>
<dbReference type="InterPro" id="IPR036291">
    <property type="entry name" value="NAD(P)-bd_dom_sf"/>
</dbReference>
<dbReference type="RefSeq" id="WP_046324851.1">
    <property type="nucleotide sequence ID" value="NZ_JBHTMT010000001.1"/>
</dbReference>
<dbReference type="CDD" id="cd12186">
    <property type="entry name" value="LDH"/>
    <property type="match status" value="1"/>
</dbReference>
<evidence type="ECO:0000256" key="2">
    <source>
        <dbReference type="ARBA" id="ARBA00023002"/>
    </source>
</evidence>
<dbReference type="PANTHER" id="PTHR43026:SF1">
    <property type="entry name" value="2-HYDROXYACID DEHYDROGENASE HOMOLOG 1-RELATED"/>
    <property type="match status" value="1"/>
</dbReference>
<dbReference type="InterPro" id="IPR058205">
    <property type="entry name" value="D-LDH-like"/>
</dbReference>
<sequence>MTRIYCFGVTQERAPFVQKWSKKNNVEVTMTSESLTINNVKKVKGYDGVSIAEIAKFNSDIYPKLKEYGIKQLSQRTAGFDYFDLEKAKENGIIITNVPSYSPESIAEFTIMSALQLVRKQKLLADHVAKHDFRWVPEVRGRVLGNMTVAVIGVGRIGLQAAKLFKNFGCTVVGYDPYPKDNVSDVINYKENVQSAIKDADIVTLHMPATDENYHLFNKDMFNKMKKDSYLINAGRGSLINIEDLINALDENKLAAAALDVYEKEATYVPGTYPNKEIKDNDFNKLLHHSKITYTPHCAYYTDESVKNMIYSGLDSTLEVIKTGSSKNRVN</sequence>
<dbReference type="GO" id="GO:0051287">
    <property type="term" value="F:NAD binding"/>
    <property type="evidence" value="ECO:0007669"/>
    <property type="project" value="InterPro"/>
</dbReference>
<dbReference type="SUPFAM" id="SSF52283">
    <property type="entry name" value="Formate/glycerate dehydrogenase catalytic domain-like"/>
    <property type="match status" value="1"/>
</dbReference>
<dbReference type="NCBIfam" id="NF006374">
    <property type="entry name" value="PRK08605.1"/>
    <property type="match status" value="1"/>
</dbReference>
<keyword evidence="2 4" id="KW-0560">Oxidoreductase</keyword>
<reference evidence="7 8" key="1">
    <citation type="submission" date="2015-01" db="EMBL/GenBank/DDBJ databases">
        <title>Comparative genomics of the lactic acid bacteria isolated from the honey bee gut.</title>
        <authorList>
            <person name="Ellegaard K.M."/>
            <person name="Tamarit D."/>
            <person name="Javelind E."/>
            <person name="Olofsson T."/>
            <person name="Andersson S.G."/>
            <person name="Vasquez A."/>
        </authorList>
    </citation>
    <scope>NUCLEOTIDE SEQUENCE [LARGE SCALE GENOMIC DNA]</scope>
    <source>
        <strain evidence="7 8">Hma8</strain>
    </source>
</reference>
<evidence type="ECO:0000259" key="6">
    <source>
        <dbReference type="Pfam" id="PF02826"/>
    </source>
</evidence>
<comment type="similarity">
    <text evidence="1 4">Belongs to the D-isomer specific 2-hydroxyacid dehydrogenase family.</text>
</comment>
<dbReference type="HOGENOM" id="CLU_019796_1_1_9"/>
<name>A0A0F4LE42_9LACO</name>
<keyword evidence="3" id="KW-0520">NAD</keyword>
<dbReference type="PROSITE" id="PS00670">
    <property type="entry name" value="D_2_HYDROXYACID_DH_2"/>
    <property type="match status" value="1"/>
</dbReference>
<dbReference type="OrthoDB" id="9805416at2"/>
<dbReference type="InterPro" id="IPR029752">
    <property type="entry name" value="D-isomer_DH_CS1"/>
</dbReference>
<proteinExistence type="inferred from homology"/>
<dbReference type="InterPro" id="IPR006139">
    <property type="entry name" value="D-isomer_2_OHA_DH_cat_dom"/>
</dbReference>
<evidence type="ECO:0000256" key="3">
    <source>
        <dbReference type="ARBA" id="ARBA00023027"/>
    </source>
</evidence>
<dbReference type="GO" id="GO:0008720">
    <property type="term" value="F:D-lactate dehydrogenase (NAD+) activity"/>
    <property type="evidence" value="ECO:0007669"/>
    <property type="project" value="TreeGrafter"/>
</dbReference>
<evidence type="ECO:0000313" key="8">
    <source>
        <dbReference type="Proteomes" id="UP000033531"/>
    </source>
</evidence>
<dbReference type="Pfam" id="PF02826">
    <property type="entry name" value="2-Hacid_dh_C"/>
    <property type="match status" value="1"/>
</dbReference>
<dbReference type="Gene3D" id="3.40.50.720">
    <property type="entry name" value="NAD(P)-binding Rossmann-like Domain"/>
    <property type="match status" value="2"/>
</dbReference>
<dbReference type="PATRIC" id="fig|1218507.3.peg.1091"/>
<evidence type="ECO:0000256" key="1">
    <source>
        <dbReference type="ARBA" id="ARBA00005854"/>
    </source>
</evidence>
<dbReference type="PROSITE" id="PS00671">
    <property type="entry name" value="D_2_HYDROXYACID_DH_3"/>
    <property type="match status" value="1"/>
</dbReference>
<evidence type="ECO:0000313" key="7">
    <source>
        <dbReference type="EMBL" id="KJY56583.1"/>
    </source>
</evidence>
<dbReference type="AlphaFoldDB" id="A0A0F4LE42"/>
<dbReference type="SUPFAM" id="SSF51735">
    <property type="entry name" value="NAD(P)-binding Rossmann-fold domains"/>
    <property type="match status" value="1"/>
</dbReference>
<dbReference type="Pfam" id="PF00389">
    <property type="entry name" value="2-Hacid_dh"/>
    <property type="match status" value="1"/>
</dbReference>
<dbReference type="InterPro" id="IPR029753">
    <property type="entry name" value="D-isomer_DH_CS"/>
</dbReference>
<dbReference type="InterPro" id="IPR006140">
    <property type="entry name" value="D-isomer_DH_NAD-bd"/>
</dbReference>
<dbReference type="PANTHER" id="PTHR43026">
    <property type="entry name" value="2-HYDROXYACID DEHYDROGENASE HOMOLOG 1-RELATED"/>
    <property type="match status" value="1"/>
</dbReference>
<dbReference type="Proteomes" id="UP000033531">
    <property type="component" value="Unassembled WGS sequence"/>
</dbReference>
<accession>A0A0F4LE42</accession>
<dbReference type="STRING" id="1218507.JF74_09210"/>
<evidence type="ECO:0000256" key="4">
    <source>
        <dbReference type="RuleBase" id="RU003719"/>
    </source>
</evidence>
<feature type="domain" description="D-isomer specific 2-hydroxyacid dehydrogenase catalytic" evidence="5">
    <location>
        <begin position="10"/>
        <end position="331"/>
    </location>
</feature>
<comment type="caution">
    <text evidence="7">The sequence shown here is derived from an EMBL/GenBank/DDBJ whole genome shotgun (WGS) entry which is preliminary data.</text>
</comment>
<gene>
    <name evidence="7" type="ORF">JF74_09210</name>
</gene>
<dbReference type="PROSITE" id="PS00065">
    <property type="entry name" value="D_2_HYDROXYACID_DH_1"/>
    <property type="match status" value="1"/>
</dbReference>
<dbReference type="EMBL" id="JXLI01000010">
    <property type="protein sequence ID" value="KJY56583.1"/>
    <property type="molecule type" value="Genomic_DNA"/>
</dbReference>